<feature type="non-terminal residue" evidence="2">
    <location>
        <position position="60"/>
    </location>
</feature>
<sequence length="60" mass="6533">MDNAPRLKRKPQTLNKAAKPAPEKPLARAADKQAPGYLQAKMKVSQPGDAHEQQADQVAE</sequence>
<accession>A0ABT1U9S7</accession>
<dbReference type="Proteomes" id="UP001524586">
    <property type="component" value="Unassembled WGS sequence"/>
</dbReference>
<organism evidence="2 3">
    <name type="scientific">Methylomonas rivi</name>
    <dbReference type="NCBI Taxonomy" id="2952226"/>
    <lineage>
        <taxon>Bacteria</taxon>
        <taxon>Pseudomonadati</taxon>
        <taxon>Pseudomonadota</taxon>
        <taxon>Gammaproteobacteria</taxon>
        <taxon>Methylococcales</taxon>
        <taxon>Methylococcaceae</taxon>
        <taxon>Methylomonas</taxon>
    </lineage>
</organism>
<name>A0ABT1U9S7_9GAMM</name>
<evidence type="ECO:0000256" key="1">
    <source>
        <dbReference type="SAM" id="MobiDB-lite"/>
    </source>
</evidence>
<proteinExistence type="predicted"/>
<protein>
    <submittedName>
        <fullName evidence="2">Uncharacterized protein</fullName>
    </submittedName>
</protein>
<evidence type="ECO:0000313" key="3">
    <source>
        <dbReference type="Proteomes" id="UP001524586"/>
    </source>
</evidence>
<feature type="region of interest" description="Disordered" evidence="1">
    <location>
        <begin position="1"/>
        <end position="60"/>
    </location>
</feature>
<dbReference type="RefSeq" id="WP_256616965.1">
    <property type="nucleotide sequence ID" value="NZ_JANIBK010000176.1"/>
</dbReference>
<evidence type="ECO:0000313" key="2">
    <source>
        <dbReference type="EMBL" id="MCQ8130542.1"/>
    </source>
</evidence>
<reference evidence="2 3" key="1">
    <citation type="submission" date="2022-07" db="EMBL/GenBank/DDBJ databases">
        <title>Methylomonas rivi sp. nov., Methylomonas rosea sp. nov., Methylomonas aureus sp. nov. and Methylomonas subterranea sp. nov., four novel methanotrophs isolated from a freshwater creek and the deep terrestrial subsurface.</title>
        <authorList>
            <person name="Abin C."/>
            <person name="Sankaranarayanan K."/>
            <person name="Garner C."/>
            <person name="Sindelar R."/>
            <person name="Kotary K."/>
            <person name="Garner R."/>
            <person name="Barclay S."/>
            <person name="Lawson P."/>
            <person name="Krumholz L."/>
        </authorList>
    </citation>
    <scope>NUCLEOTIDE SEQUENCE [LARGE SCALE GENOMIC DNA]</scope>
    <source>
        <strain evidence="2 3">WSC-6</strain>
    </source>
</reference>
<comment type="caution">
    <text evidence="2">The sequence shown here is derived from an EMBL/GenBank/DDBJ whole genome shotgun (WGS) entry which is preliminary data.</text>
</comment>
<feature type="compositionally biased region" description="Basic and acidic residues" evidence="1">
    <location>
        <begin position="21"/>
        <end position="31"/>
    </location>
</feature>
<dbReference type="EMBL" id="JANIBK010000176">
    <property type="protein sequence ID" value="MCQ8130542.1"/>
    <property type="molecule type" value="Genomic_DNA"/>
</dbReference>
<keyword evidence="3" id="KW-1185">Reference proteome</keyword>
<feature type="compositionally biased region" description="Basic residues" evidence="1">
    <location>
        <begin position="1"/>
        <end position="11"/>
    </location>
</feature>
<gene>
    <name evidence="2" type="ORF">NP596_18930</name>
</gene>